<dbReference type="GO" id="GO:0007018">
    <property type="term" value="P:microtubule-based movement"/>
    <property type="evidence" value="ECO:0007669"/>
    <property type="project" value="TreeGrafter"/>
</dbReference>
<organism evidence="2 3">
    <name type="scientific">Lactarius akahatsu</name>
    <dbReference type="NCBI Taxonomy" id="416441"/>
    <lineage>
        <taxon>Eukaryota</taxon>
        <taxon>Fungi</taxon>
        <taxon>Dikarya</taxon>
        <taxon>Basidiomycota</taxon>
        <taxon>Agaricomycotina</taxon>
        <taxon>Agaricomycetes</taxon>
        <taxon>Russulales</taxon>
        <taxon>Russulaceae</taxon>
        <taxon>Lactarius</taxon>
    </lineage>
</organism>
<dbReference type="CDD" id="cd21449">
    <property type="entry name" value="DLC-like_SF"/>
    <property type="match status" value="1"/>
</dbReference>
<accession>A0AAD4LTT7</accession>
<gene>
    <name evidence="2" type="ORF">EDB92DRAFT_1790597</name>
</gene>
<evidence type="ECO:0000313" key="3">
    <source>
        <dbReference type="Proteomes" id="UP001201163"/>
    </source>
</evidence>
<dbReference type="Proteomes" id="UP001201163">
    <property type="component" value="Unassembled WGS sequence"/>
</dbReference>
<dbReference type="PANTHER" id="PTHR21255:SF7">
    <property type="entry name" value="DYNEIN LIGHT CHAIN TCTEX-TYPE PROTEIN 2B"/>
    <property type="match status" value="1"/>
</dbReference>
<dbReference type="GO" id="GO:0005868">
    <property type="term" value="C:cytoplasmic dynein complex"/>
    <property type="evidence" value="ECO:0007669"/>
    <property type="project" value="TreeGrafter"/>
</dbReference>
<name>A0AAD4LTT7_9AGAM</name>
<protein>
    <recommendedName>
        <fullName evidence="4">Topoisomerase I damage affected protein 2</fullName>
    </recommendedName>
</protein>
<dbReference type="PANTHER" id="PTHR21255">
    <property type="entry name" value="T-COMPLEX-ASSOCIATED-TESTIS-EXPRESSED 1/ DYNEIN LIGHT CHAIN"/>
    <property type="match status" value="1"/>
</dbReference>
<dbReference type="EMBL" id="JAKELL010000004">
    <property type="protein sequence ID" value="KAH8999363.1"/>
    <property type="molecule type" value="Genomic_DNA"/>
</dbReference>
<dbReference type="InterPro" id="IPR038586">
    <property type="entry name" value="Tctex-1-like_sf"/>
</dbReference>
<sequence length="132" mass="14682">MASPAFSGIRSPVSPRSGATSPRPKFDSDQLKPYIKKLLSSTLQNVAWADFKERERGRALVKEIGDRIKERMLEIEPRGFKYIVLTQVNENAGQGGRADMACHWEDSDVAVQEVLVTDSLICICIAFAVRTV</sequence>
<dbReference type="AlphaFoldDB" id="A0AAD4LTT7"/>
<dbReference type="GO" id="GO:0045505">
    <property type="term" value="F:dynein intermediate chain binding"/>
    <property type="evidence" value="ECO:0007669"/>
    <property type="project" value="TreeGrafter"/>
</dbReference>
<feature type="region of interest" description="Disordered" evidence="1">
    <location>
        <begin position="1"/>
        <end position="29"/>
    </location>
</feature>
<reference evidence="2" key="1">
    <citation type="submission" date="2022-01" db="EMBL/GenBank/DDBJ databases">
        <title>Comparative genomics reveals a dynamic genome evolution in the ectomycorrhizal milk-cap (Lactarius) mushrooms.</title>
        <authorList>
            <consortium name="DOE Joint Genome Institute"/>
            <person name="Lebreton A."/>
            <person name="Tang N."/>
            <person name="Kuo A."/>
            <person name="LaButti K."/>
            <person name="Drula E."/>
            <person name="Barry K."/>
            <person name="Clum A."/>
            <person name="Lipzen A."/>
            <person name="Mousain D."/>
            <person name="Ng V."/>
            <person name="Wang R."/>
            <person name="Wang X."/>
            <person name="Dai Y."/>
            <person name="Henrissat B."/>
            <person name="Grigoriev I.V."/>
            <person name="Guerin-Laguette A."/>
            <person name="Yu F."/>
            <person name="Martin F.M."/>
        </authorList>
    </citation>
    <scope>NUCLEOTIDE SEQUENCE</scope>
    <source>
        <strain evidence="2">QP</strain>
    </source>
</reference>
<proteinExistence type="predicted"/>
<comment type="caution">
    <text evidence="2">The sequence shown here is derived from an EMBL/GenBank/DDBJ whole genome shotgun (WGS) entry which is preliminary data.</text>
</comment>
<dbReference type="Pfam" id="PF03645">
    <property type="entry name" value="Tctex-1"/>
    <property type="match status" value="1"/>
</dbReference>
<dbReference type="Gene3D" id="3.30.1140.40">
    <property type="entry name" value="Tctex-1"/>
    <property type="match status" value="1"/>
</dbReference>
<dbReference type="InterPro" id="IPR005334">
    <property type="entry name" value="Tctex-1-like"/>
</dbReference>
<evidence type="ECO:0000256" key="1">
    <source>
        <dbReference type="SAM" id="MobiDB-lite"/>
    </source>
</evidence>
<dbReference type="GO" id="GO:0005737">
    <property type="term" value="C:cytoplasm"/>
    <property type="evidence" value="ECO:0007669"/>
    <property type="project" value="TreeGrafter"/>
</dbReference>
<keyword evidence="3" id="KW-1185">Reference proteome</keyword>
<evidence type="ECO:0000313" key="2">
    <source>
        <dbReference type="EMBL" id="KAH8999363.1"/>
    </source>
</evidence>
<evidence type="ECO:0008006" key="4">
    <source>
        <dbReference type="Google" id="ProtNLM"/>
    </source>
</evidence>